<keyword evidence="2" id="KW-1185">Reference proteome</keyword>
<dbReference type="EMBL" id="CP127294">
    <property type="protein sequence ID" value="WIX82121.1"/>
    <property type="molecule type" value="Genomic_DNA"/>
</dbReference>
<accession>A0A9Y2MXB7</accession>
<protein>
    <submittedName>
        <fullName evidence="1">Uncharacterized protein</fullName>
    </submittedName>
</protein>
<reference evidence="1 2" key="1">
    <citation type="submission" date="2023-06" db="EMBL/GenBank/DDBJ databases">
        <authorList>
            <person name="Oyuntsetseg B."/>
            <person name="Kim S.B."/>
        </authorList>
    </citation>
    <scope>NUCLEOTIDE SEQUENCE [LARGE SCALE GENOMIC DNA]</scope>
    <source>
        <strain evidence="1 2">2-15</strain>
    </source>
</reference>
<evidence type="ECO:0000313" key="2">
    <source>
        <dbReference type="Proteomes" id="UP001236014"/>
    </source>
</evidence>
<sequence>MIIAVAASLAQVERVLQPGVHTLTDPGCWTVSSTSRSAAQRALAAVIG</sequence>
<dbReference type="Proteomes" id="UP001236014">
    <property type="component" value="Chromosome"/>
</dbReference>
<organism evidence="1 2">
    <name type="scientific">Amycolatopsis carbonis</name>
    <dbReference type="NCBI Taxonomy" id="715471"/>
    <lineage>
        <taxon>Bacteria</taxon>
        <taxon>Bacillati</taxon>
        <taxon>Actinomycetota</taxon>
        <taxon>Actinomycetes</taxon>
        <taxon>Pseudonocardiales</taxon>
        <taxon>Pseudonocardiaceae</taxon>
        <taxon>Amycolatopsis</taxon>
    </lineage>
</organism>
<proteinExistence type="predicted"/>
<dbReference type="AlphaFoldDB" id="A0A9Y2MXB7"/>
<dbReference type="RefSeq" id="WP_285972698.1">
    <property type="nucleotide sequence ID" value="NZ_CP127294.1"/>
</dbReference>
<name>A0A9Y2MXB7_9PSEU</name>
<evidence type="ECO:0000313" key="1">
    <source>
        <dbReference type="EMBL" id="WIX82121.1"/>
    </source>
</evidence>
<gene>
    <name evidence="1" type="ORF">QRX50_15855</name>
</gene>
<dbReference type="KEGG" id="acab:QRX50_15855"/>